<dbReference type="KEGG" id="pmet:G4Y79_04485"/>
<accession>A0A7S8EB70</accession>
<dbReference type="AlphaFoldDB" id="A0A7S8EB70"/>
<keyword evidence="2" id="KW-1185">Reference proteome</keyword>
<evidence type="ECO:0000313" key="2">
    <source>
        <dbReference type="Proteomes" id="UP000594468"/>
    </source>
</evidence>
<dbReference type="Proteomes" id="UP000594468">
    <property type="component" value="Chromosome"/>
</dbReference>
<evidence type="ECO:0000313" key="1">
    <source>
        <dbReference type="EMBL" id="QPC83644.1"/>
    </source>
</evidence>
<reference evidence="1 2" key="1">
    <citation type="submission" date="2020-02" db="EMBL/GenBank/DDBJ databases">
        <authorList>
            <person name="Zheng R.K."/>
            <person name="Sun C.M."/>
        </authorList>
    </citation>
    <scope>NUCLEOTIDE SEQUENCE [LARGE SCALE GENOMIC DNA]</scope>
    <source>
        <strain evidence="2">rifampicinis</strain>
    </source>
</reference>
<protein>
    <submittedName>
        <fullName evidence="1">Uncharacterized protein</fullName>
    </submittedName>
</protein>
<dbReference type="RefSeq" id="WP_195171708.1">
    <property type="nucleotide sequence ID" value="NZ_CP062983.1"/>
</dbReference>
<dbReference type="EMBL" id="CP062983">
    <property type="protein sequence ID" value="QPC83644.1"/>
    <property type="molecule type" value="Genomic_DNA"/>
</dbReference>
<name>A0A7S8EB70_9CHLR</name>
<gene>
    <name evidence="1" type="ORF">G4Y79_04485</name>
</gene>
<organism evidence="1 2">
    <name type="scientific">Phototrophicus methaneseepsis</name>
    <dbReference type="NCBI Taxonomy" id="2710758"/>
    <lineage>
        <taxon>Bacteria</taxon>
        <taxon>Bacillati</taxon>
        <taxon>Chloroflexota</taxon>
        <taxon>Candidatus Thermofontia</taxon>
        <taxon>Phototrophicales</taxon>
        <taxon>Phototrophicaceae</taxon>
        <taxon>Phototrophicus</taxon>
    </lineage>
</organism>
<proteinExistence type="predicted"/>
<sequence>MSSKRASYHYIQVDADITIHHGYILIKVSDAELAQVETITRQMQYPAVYRWREDAWVEFPSLKSPDYTPTGDYSGPNFNPTGMRIVAATTGKVEAAVAGILVEKTQRSASDTPWHWISGDTYPHRETLKRWGCRWSKKRKSWYYIGADLPDAVQQLIKQVNVPSDDKVHEQHMSDDDQEPCSIEEASAILGVPIREKSVSQVPDEPEPTPKIRVIKPVLDDRDETIVTAVREAKAESLPVLQSGMTNSHHLQRIPQAACGELTGSITGSVWCYGWAVHEGICVYVNCGGPRMAVEAIRAKLAKGDLVNCVPWDAPSIELTAGEGNSGMYSAFMQNIPEAKFTSLILCHELLTIPNYGGKSTTFIFHVSDEQAMAQLRHHVMKLVKVPVFPEWTGYLWQAGQAAMLVRPTRTGGDVTLWTVTLDIDAWTRLLTGGLAKDVIQLTKAHV</sequence>